<dbReference type="PROSITE" id="PS00135">
    <property type="entry name" value="TRYPSIN_SER"/>
    <property type="match status" value="1"/>
</dbReference>
<dbReference type="FunFam" id="2.40.10.10:FF:000002">
    <property type="entry name" value="Transmembrane protease serine"/>
    <property type="match status" value="1"/>
</dbReference>
<dbReference type="InterPro" id="IPR018114">
    <property type="entry name" value="TRYPSIN_HIS"/>
</dbReference>
<proteinExistence type="inferred from homology"/>
<dbReference type="GO" id="GO:0004252">
    <property type="term" value="F:serine-type endopeptidase activity"/>
    <property type="evidence" value="ECO:0007669"/>
    <property type="project" value="InterPro"/>
</dbReference>
<dbReference type="eggNOG" id="KOG3627">
    <property type="taxonomic scope" value="Eukaryota"/>
</dbReference>
<dbReference type="PROSITE" id="PS00134">
    <property type="entry name" value="TRYPSIN_HIS"/>
    <property type="match status" value="1"/>
</dbReference>
<dbReference type="InterPro" id="IPR009003">
    <property type="entry name" value="Peptidase_S1_PA"/>
</dbReference>
<evidence type="ECO:0000259" key="6">
    <source>
        <dbReference type="PROSITE" id="PS50240"/>
    </source>
</evidence>
<keyword evidence="1 5" id="KW-0645">Protease</keyword>
<dbReference type="AlphaFoldDB" id="C3Y516"/>
<keyword evidence="3" id="KW-1015">Disulfide bond</keyword>
<organism>
    <name type="scientific">Branchiostoma floridae</name>
    <name type="common">Florida lancelet</name>
    <name type="synonym">Amphioxus</name>
    <dbReference type="NCBI Taxonomy" id="7739"/>
    <lineage>
        <taxon>Eukaryota</taxon>
        <taxon>Metazoa</taxon>
        <taxon>Chordata</taxon>
        <taxon>Cephalochordata</taxon>
        <taxon>Leptocardii</taxon>
        <taxon>Amphioxiformes</taxon>
        <taxon>Branchiostomatidae</taxon>
        <taxon>Branchiostoma</taxon>
    </lineage>
</organism>
<evidence type="ECO:0000256" key="5">
    <source>
        <dbReference type="RuleBase" id="RU363034"/>
    </source>
</evidence>
<sequence length="226" mass="24905">MRRIQPQRTRITYGDDAAVGKWPWQVQLTLAGSNSFVCGGTLVGGQFVVTAAHCLEPFNFQIHKNDIAVLQLKSYEDNDYINSACLPGADTEFGTNSHCFVTGWGNTENGTQPDFLQDARVALIPDSACLSNVSYGSRFYQEEMICAGYWDGKVDTCQGDSGGPLVCAREDNRWYLTGVTSWGDGCGIARKPGISARVTNYIDWIKSIMNNTYGTILDRMNGKTRV</sequence>
<dbReference type="SMART" id="SM00020">
    <property type="entry name" value="Tryp_SPc"/>
    <property type="match status" value="1"/>
</dbReference>
<dbReference type="PANTHER" id="PTHR24252:SF7">
    <property type="entry name" value="HYALIN"/>
    <property type="match status" value="1"/>
</dbReference>
<reference evidence="7" key="1">
    <citation type="journal article" date="2008" name="Nature">
        <title>The amphioxus genome and the evolution of the chordate karyotype.</title>
        <authorList>
            <consortium name="US DOE Joint Genome Institute (JGI-PGF)"/>
            <person name="Putnam N.H."/>
            <person name="Butts T."/>
            <person name="Ferrier D.E.K."/>
            <person name="Furlong R.F."/>
            <person name="Hellsten U."/>
            <person name="Kawashima T."/>
            <person name="Robinson-Rechavi M."/>
            <person name="Shoguchi E."/>
            <person name="Terry A."/>
            <person name="Yu J.-K."/>
            <person name="Benito-Gutierrez E.L."/>
            <person name="Dubchak I."/>
            <person name="Garcia-Fernandez J."/>
            <person name="Gibson-Brown J.J."/>
            <person name="Grigoriev I.V."/>
            <person name="Horton A.C."/>
            <person name="de Jong P.J."/>
            <person name="Jurka J."/>
            <person name="Kapitonov V.V."/>
            <person name="Kohara Y."/>
            <person name="Kuroki Y."/>
            <person name="Lindquist E."/>
            <person name="Lucas S."/>
            <person name="Osoegawa K."/>
            <person name="Pennacchio L.A."/>
            <person name="Salamov A.A."/>
            <person name="Satou Y."/>
            <person name="Sauka-Spengler T."/>
            <person name="Schmutz J."/>
            <person name="Shin-I T."/>
            <person name="Toyoda A."/>
            <person name="Bronner-Fraser M."/>
            <person name="Fujiyama A."/>
            <person name="Holland L.Z."/>
            <person name="Holland P.W.H."/>
            <person name="Satoh N."/>
            <person name="Rokhsar D.S."/>
        </authorList>
    </citation>
    <scope>NUCLEOTIDE SEQUENCE [LARGE SCALE GENOMIC DNA]</scope>
    <source>
        <strain evidence="7">S238N-H82</strain>
        <tissue evidence="7">Testes</tissue>
    </source>
</reference>
<dbReference type="GO" id="GO:0006508">
    <property type="term" value="P:proteolysis"/>
    <property type="evidence" value="ECO:0007669"/>
    <property type="project" value="UniProtKB-KW"/>
</dbReference>
<dbReference type="PROSITE" id="PS50240">
    <property type="entry name" value="TRYPSIN_DOM"/>
    <property type="match status" value="1"/>
</dbReference>
<dbReference type="InParanoid" id="C3Y516"/>
<dbReference type="InterPro" id="IPR001314">
    <property type="entry name" value="Peptidase_S1A"/>
</dbReference>
<dbReference type="PANTHER" id="PTHR24252">
    <property type="entry name" value="ACROSIN-RELATED"/>
    <property type="match status" value="1"/>
</dbReference>
<evidence type="ECO:0000256" key="3">
    <source>
        <dbReference type="ARBA" id="ARBA00023157"/>
    </source>
</evidence>
<gene>
    <name evidence="7" type="ORF">BRAFLDRAFT_60416</name>
</gene>
<evidence type="ECO:0000256" key="2">
    <source>
        <dbReference type="ARBA" id="ARBA00022825"/>
    </source>
</evidence>
<dbReference type="Pfam" id="PF00089">
    <property type="entry name" value="Trypsin"/>
    <property type="match status" value="2"/>
</dbReference>
<evidence type="ECO:0000256" key="4">
    <source>
        <dbReference type="ARBA" id="ARBA00024195"/>
    </source>
</evidence>
<accession>C3Y516</accession>
<name>C3Y516_BRAFL</name>
<dbReference type="Gene3D" id="2.40.10.10">
    <property type="entry name" value="Trypsin-like serine proteases"/>
    <property type="match status" value="2"/>
</dbReference>
<comment type="similarity">
    <text evidence="4">Belongs to the peptidase S1 family. CLIP subfamily.</text>
</comment>
<evidence type="ECO:0000256" key="1">
    <source>
        <dbReference type="ARBA" id="ARBA00022670"/>
    </source>
</evidence>
<keyword evidence="2 5" id="KW-0720">Serine protease</keyword>
<evidence type="ECO:0000313" key="7">
    <source>
        <dbReference type="EMBL" id="EEN64549.1"/>
    </source>
</evidence>
<keyword evidence="5" id="KW-0378">Hydrolase</keyword>
<dbReference type="SUPFAM" id="SSF50494">
    <property type="entry name" value="Trypsin-like serine proteases"/>
    <property type="match status" value="1"/>
</dbReference>
<dbReference type="CDD" id="cd00190">
    <property type="entry name" value="Tryp_SPc"/>
    <property type="match status" value="1"/>
</dbReference>
<dbReference type="InterPro" id="IPR043504">
    <property type="entry name" value="Peptidase_S1_PA_chymotrypsin"/>
</dbReference>
<dbReference type="InterPro" id="IPR001254">
    <property type="entry name" value="Trypsin_dom"/>
</dbReference>
<dbReference type="EMBL" id="GG666487">
    <property type="protein sequence ID" value="EEN64549.1"/>
    <property type="molecule type" value="Genomic_DNA"/>
</dbReference>
<dbReference type="InterPro" id="IPR033116">
    <property type="entry name" value="TRYPSIN_SER"/>
</dbReference>
<dbReference type="MEROPS" id="S01.358"/>
<protein>
    <recommendedName>
        <fullName evidence="6">Peptidase S1 domain-containing protein</fullName>
    </recommendedName>
</protein>
<feature type="domain" description="Peptidase S1" evidence="6">
    <location>
        <begin position="11"/>
        <end position="210"/>
    </location>
</feature>
<dbReference type="PRINTS" id="PR00722">
    <property type="entry name" value="CHYMOTRYPSIN"/>
</dbReference>